<comment type="caution">
    <text evidence="4">The sequence shown here is derived from an EMBL/GenBank/DDBJ whole genome shotgun (WGS) entry which is preliminary data.</text>
</comment>
<dbReference type="Gene3D" id="1.10.357.10">
    <property type="entry name" value="Tetracycline Repressor, domain 2"/>
    <property type="match status" value="1"/>
</dbReference>
<feature type="domain" description="HTH tetR-type" evidence="3">
    <location>
        <begin position="5"/>
        <end position="65"/>
    </location>
</feature>
<evidence type="ECO:0000259" key="3">
    <source>
        <dbReference type="PROSITE" id="PS50977"/>
    </source>
</evidence>
<evidence type="ECO:0000256" key="2">
    <source>
        <dbReference type="PROSITE-ProRule" id="PRU00335"/>
    </source>
</evidence>
<dbReference type="InterPro" id="IPR009057">
    <property type="entry name" value="Homeodomain-like_sf"/>
</dbReference>
<dbReference type="InterPro" id="IPR041583">
    <property type="entry name" value="TetR_C_31"/>
</dbReference>
<dbReference type="Pfam" id="PF00440">
    <property type="entry name" value="TetR_N"/>
    <property type="match status" value="1"/>
</dbReference>
<reference evidence="4 5" key="1">
    <citation type="journal article" date="2019" name="Int. J. Syst. Evol. Microbiol.">
        <title>The Global Catalogue of Microorganisms (GCM) 10K type strain sequencing project: providing services to taxonomists for standard genome sequencing and annotation.</title>
        <authorList>
            <consortium name="The Broad Institute Genomics Platform"/>
            <consortium name="The Broad Institute Genome Sequencing Center for Infectious Disease"/>
            <person name="Wu L."/>
            <person name="Ma J."/>
        </authorList>
    </citation>
    <scope>NUCLEOTIDE SEQUENCE [LARGE SCALE GENOMIC DNA]</scope>
    <source>
        <strain evidence="4 5">JCM 13518</strain>
    </source>
</reference>
<organism evidence="4 5">
    <name type="scientific">Aeromicrobium alkaliterrae</name>
    <dbReference type="NCBI Taxonomy" id="302168"/>
    <lineage>
        <taxon>Bacteria</taxon>
        <taxon>Bacillati</taxon>
        <taxon>Actinomycetota</taxon>
        <taxon>Actinomycetes</taxon>
        <taxon>Propionibacteriales</taxon>
        <taxon>Nocardioidaceae</taxon>
        <taxon>Aeromicrobium</taxon>
    </lineage>
</organism>
<dbReference type="PROSITE" id="PS50977">
    <property type="entry name" value="HTH_TETR_2"/>
    <property type="match status" value="1"/>
</dbReference>
<gene>
    <name evidence="4" type="ORF">GCM10009710_01050</name>
</gene>
<feature type="DNA-binding region" description="H-T-H motif" evidence="2">
    <location>
        <begin position="28"/>
        <end position="47"/>
    </location>
</feature>
<accession>A0ABN2JFE3</accession>
<dbReference type="InterPro" id="IPR001647">
    <property type="entry name" value="HTH_TetR"/>
</dbReference>
<dbReference type="EMBL" id="BAAAME010000001">
    <property type="protein sequence ID" value="GAA1724016.1"/>
    <property type="molecule type" value="Genomic_DNA"/>
</dbReference>
<evidence type="ECO:0000313" key="4">
    <source>
        <dbReference type="EMBL" id="GAA1724016.1"/>
    </source>
</evidence>
<proteinExistence type="predicted"/>
<keyword evidence="1 2" id="KW-0238">DNA-binding</keyword>
<dbReference type="RefSeq" id="WP_344196584.1">
    <property type="nucleotide sequence ID" value="NZ_BAAAME010000001.1"/>
</dbReference>
<evidence type="ECO:0000313" key="5">
    <source>
        <dbReference type="Proteomes" id="UP001501057"/>
    </source>
</evidence>
<evidence type="ECO:0000256" key="1">
    <source>
        <dbReference type="ARBA" id="ARBA00023125"/>
    </source>
</evidence>
<dbReference type="Pfam" id="PF17940">
    <property type="entry name" value="TetR_C_31"/>
    <property type="match status" value="1"/>
</dbReference>
<protein>
    <submittedName>
        <fullName evidence="4">TetR/AcrR family transcriptional regulator</fullName>
    </submittedName>
</protein>
<name>A0ABN2JFE3_9ACTN</name>
<dbReference type="SUPFAM" id="SSF46689">
    <property type="entry name" value="Homeodomain-like"/>
    <property type="match status" value="1"/>
</dbReference>
<dbReference type="Proteomes" id="UP001501057">
    <property type="component" value="Unassembled WGS sequence"/>
</dbReference>
<sequence length="188" mass="20680">MARNESRRDELADAAIAVLAREGSRGLTHRAVDREADVPTGTASNYFRSRAELLEGLLQRIVERLTPSPEVLAELTALPPGRESFTRHLRDIVRRLLADRDVTLAWFEMRLEAARRPEVATLMQEVLVAGFRGDVAYNTAAGLPGGEREIALFHYAIDGLVLDRLTVSIAPDTDLDQVVADLVAGLLP</sequence>
<keyword evidence="5" id="KW-1185">Reference proteome</keyword>